<feature type="region of interest" description="Disordered" evidence="1">
    <location>
        <begin position="21"/>
        <end position="119"/>
    </location>
</feature>
<proteinExistence type="predicted"/>
<name>A0A0N7F5E3_9PSEU</name>
<evidence type="ECO:0000313" key="3">
    <source>
        <dbReference type="Proteomes" id="UP000063699"/>
    </source>
</evidence>
<dbReference type="Proteomes" id="UP000063699">
    <property type="component" value="Chromosome"/>
</dbReference>
<organism evidence="2 3">
    <name type="scientific">Kibdelosporangium phytohabitans</name>
    <dbReference type="NCBI Taxonomy" id="860235"/>
    <lineage>
        <taxon>Bacteria</taxon>
        <taxon>Bacillati</taxon>
        <taxon>Actinomycetota</taxon>
        <taxon>Actinomycetes</taxon>
        <taxon>Pseudonocardiales</taxon>
        <taxon>Pseudonocardiaceae</taxon>
        <taxon>Kibdelosporangium</taxon>
    </lineage>
</organism>
<dbReference type="KEGG" id="kphy:AOZ06_50345"/>
<dbReference type="STRING" id="860235.AOZ06_50345"/>
<keyword evidence="3" id="KW-1185">Reference proteome</keyword>
<evidence type="ECO:0000313" key="2">
    <source>
        <dbReference type="EMBL" id="ALG13991.1"/>
    </source>
</evidence>
<feature type="compositionally biased region" description="Polar residues" evidence="1">
    <location>
        <begin position="21"/>
        <end position="67"/>
    </location>
</feature>
<gene>
    <name evidence="2" type="ORF">AOZ06_50345</name>
</gene>
<protein>
    <submittedName>
        <fullName evidence="2">Uncharacterized protein</fullName>
    </submittedName>
</protein>
<sequence length="119" mass="12308">MIVAVTESAAGLSAVQLRQTRTSATTVTAPGGSTRSTRSSNQLSSGANTTVSRIGNSTANTRSNTLSVAPANKHEKNSPSHLPVDMRGVSSPATHGTRLSTAPTRVASTVRTRSSWCSR</sequence>
<dbReference type="AlphaFoldDB" id="A0A0N7F5E3"/>
<evidence type="ECO:0000256" key="1">
    <source>
        <dbReference type="SAM" id="MobiDB-lite"/>
    </source>
</evidence>
<feature type="compositionally biased region" description="Polar residues" evidence="1">
    <location>
        <begin position="91"/>
        <end position="119"/>
    </location>
</feature>
<accession>A0A0N7F5E3</accession>
<dbReference type="EMBL" id="CP012752">
    <property type="protein sequence ID" value="ALG13991.1"/>
    <property type="molecule type" value="Genomic_DNA"/>
</dbReference>
<reference evidence="2 3" key="1">
    <citation type="submission" date="2015-07" db="EMBL/GenBank/DDBJ databases">
        <title>Genome sequencing of Kibdelosporangium phytohabitans.</title>
        <authorList>
            <person name="Qin S."/>
            <person name="Xing K."/>
        </authorList>
    </citation>
    <scope>NUCLEOTIDE SEQUENCE [LARGE SCALE GENOMIC DNA]</scope>
    <source>
        <strain evidence="2 3">KLBMP1111</strain>
    </source>
</reference>